<organism evidence="3 4">
    <name type="scientific">Caulobacter vibrioides OR37</name>
    <dbReference type="NCBI Taxonomy" id="1292034"/>
    <lineage>
        <taxon>Bacteria</taxon>
        <taxon>Pseudomonadati</taxon>
        <taxon>Pseudomonadota</taxon>
        <taxon>Alphaproteobacteria</taxon>
        <taxon>Caulobacterales</taxon>
        <taxon>Caulobacteraceae</taxon>
        <taxon>Caulobacter</taxon>
    </lineage>
</organism>
<dbReference type="AlphaFoldDB" id="R0ELJ0"/>
<evidence type="ECO:0000313" key="4">
    <source>
        <dbReference type="Proteomes" id="UP000013063"/>
    </source>
</evidence>
<reference evidence="3 4" key="1">
    <citation type="journal article" date="2013" name="Genome Announc.">
        <title>Draft Genome Sequence for Caulobacter sp. Strain OR37, a Bacterium Tolerant to Heavy Metals.</title>
        <authorList>
            <person name="Utturkar S.M."/>
            <person name="Bollmann A."/>
            <person name="Brzoska R.M."/>
            <person name="Klingeman D.M."/>
            <person name="Epstein S.E."/>
            <person name="Palumbo A.V."/>
            <person name="Brown S.D."/>
        </authorList>
    </citation>
    <scope>NUCLEOTIDE SEQUENCE [LARGE SCALE GENOMIC DNA]</scope>
    <source>
        <strain evidence="3 4">OR37</strain>
    </source>
</reference>
<dbReference type="InterPro" id="IPR012899">
    <property type="entry name" value="LTXXQ"/>
</dbReference>
<gene>
    <name evidence="3" type="ORF">OR37_02026</name>
</gene>
<dbReference type="Pfam" id="PF07813">
    <property type="entry name" value="LTXXQ"/>
    <property type="match status" value="1"/>
</dbReference>
<dbReference type="EMBL" id="APMP01000010">
    <property type="protein sequence ID" value="ENZ81982.1"/>
    <property type="molecule type" value="Genomic_DNA"/>
</dbReference>
<dbReference type="OrthoDB" id="7191087at2"/>
<comment type="caution">
    <text evidence="3">The sequence shown here is derived from an EMBL/GenBank/DDBJ whole genome shotgun (WGS) entry which is preliminary data.</text>
</comment>
<protein>
    <recommendedName>
        <fullName evidence="5">LTXXQ motif family protein</fullName>
    </recommendedName>
</protein>
<feature type="region of interest" description="Disordered" evidence="1">
    <location>
        <begin position="114"/>
        <end position="142"/>
    </location>
</feature>
<keyword evidence="2" id="KW-0732">Signal</keyword>
<accession>R0ELJ0</accession>
<feature type="chain" id="PRO_5004339929" description="LTXXQ motif family protein" evidence="2">
    <location>
        <begin position="26"/>
        <end position="142"/>
    </location>
</feature>
<feature type="compositionally biased region" description="Basic and acidic residues" evidence="1">
    <location>
        <begin position="116"/>
        <end position="130"/>
    </location>
</feature>
<evidence type="ECO:0000313" key="3">
    <source>
        <dbReference type="EMBL" id="ENZ81982.1"/>
    </source>
</evidence>
<sequence precursor="true">MTAIAHRMTLVLALATALCATGAIAQQRPADASGLHDALRLSPGQEDAWRTYQAAIAPDPQVQQRHRAADMLLPQLPTPRRVALIEATAQADAADLHRQGEAVKAFYATLSPDQQRTFDRMTADAARQGEADAGQGRPPGER</sequence>
<name>R0ELJ0_CAUVI</name>
<dbReference type="Proteomes" id="UP000013063">
    <property type="component" value="Unassembled WGS sequence"/>
</dbReference>
<evidence type="ECO:0008006" key="5">
    <source>
        <dbReference type="Google" id="ProtNLM"/>
    </source>
</evidence>
<dbReference type="PATRIC" id="fig|1292034.3.peg.2012"/>
<proteinExistence type="predicted"/>
<dbReference type="RefSeq" id="WP_004619177.1">
    <property type="nucleotide sequence ID" value="NZ_APMP01000010.1"/>
</dbReference>
<keyword evidence="4" id="KW-1185">Reference proteome</keyword>
<evidence type="ECO:0000256" key="2">
    <source>
        <dbReference type="SAM" id="SignalP"/>
    </source>
</evidence>
<feature type="signal peptide" evidence="2">
    <location>
        <begin position="1"/>
        <end position="25"/>
    </location>
</feature>
<dbReference type="GO" id="GO:0042597">
    <property type="term" value="C:periplasmic space"/>
    <property type="evidence" value="ECO:0007669"/>
    <property type="project" value="InterPro"/>
</dbReference>
<evidence type="ECO:0000256" key="1">
    <source>
        <dbReference type="SAM" id="MobiDB-lite"/>
    </source>
</evidence>